<dbReference type="InterPro" id="IPR010295">
    <property type="entry name" value="DUF898"/>
</dbReference>
<feature type="transmembrane region" description="Helical" evidence="1">
    <location>
        <begin position="211"/>
        <end position="243"/>
    </location>
</feature>
<reference evidence="2 3" key="1">
    <citation type="submission" date="2018-03" db="EMBL/GenBank/DDBJ databases">
        <title>Draft genome of Deinococcus sp. OD32.</title>
        <authorList>
            <person name="Wang X.-P."/>
            <person name="Du Z.-J."/>
        </authorList>
    </citation>
    <scope>NUCLEOTIDE SEQUENCE [LARGE SCALE GENOMIC DNA]</scope>
    <source>
        <strain evidence="2 3">OD32</strain>
    </source>
</reference>
<proteinExistence type="predicted"/>
<sequence length="384" mass="42139">MQQMTDLSLAAPSLGRPVAEAPAPPAVLHHPVGFTGQAGEYFRIWIVNIALTLVTFGLYMPWARIRTKQYFYGHTWVDGQNFEYRANPWALLRGYLLIGGLSLLASLAFQSPDPTYLMLGILLMLVYLGFYPWLVRQSLRFQAVNTVHRGLNFSFHGSVGQAYVAYGAANLAASLVSFALPWAWFMQRRYQLDHLAYGTARAQFRGDVAPFYLIAVTGLALVLGSAAVMFGLWLAFFGGSALLELFSAKEQSEAAVMATVLMLLVPALVTYVVVLLVYSVAWQYVRAAIMAYVLNHTELGGVVRTGASFSPWRVVWIGVTNSLAQLLTLGLATPWAAIRRTRYIMGGLQVRSLVPLDTFTGQASHGESALGEAASELLDIQVGF</sequence>
<dbReference type="Proteomes" id="UP000240317">
    <property type="component" value="Unassembled WGS sequence"/>
</dbReference>
<keyword evidence="1" id="KW-1133">Transmembrane helix</keyword>
<protein>
    <submittedName>
        <fullName evidence="2">DUF898 domain-containing protein</fullName>
    </submittedName>
</protein>
<feature type="transmembrane region" description="Helical" evidence="1">
    <location>
        <begin position="163"/>
        <end position="185"/>
    </location>
</feature>
<evidence type="ECO:0000256" key="1">
    <source>
        <dbReference type="SAM" id="Phobius"/>
    </source>
</evidence>
<organism evidence="2 3">
    <name type="scientific">Deinococcus arcticus</name>
    <dbReference type="NCBI Taxonomy" id="2136176"/>
    <lineage>
        <taxon>Bacteria</taxon>
        <taxon>Thermotogati</taxon>
        <taxon>Deinococcota</taxon>
        <taxon>Deinococci</taxon>
        <taxon>Deinococcales</taxon>
        <taxon>Deinococcaceae</taxon>
        <taxon>Deinococcus</taxon>
    </lineage>
</organism>
<accession>A0A2T3WBG0</accession>
<feature type="transmembrane region" description="Helical" evidence="1">
    <location>
        <begin position="255"/>
        <end position="281"/>
    </location>
</feature>
<keyword evidence="1" id="KW-0472">Membrane</keyword>
<dbReference type="EMBL" id="PYSV01000002">
    <property type="protein sequence ID" value="PTA69216.1"/>
    <property type="molecule type" value="Genomic_DNA"/>
</dbReference>
<evidence type="ECO:0000313" key="2">
    <source>
        <dbReference type="EMBL" id="PTA69216.1"/>
    </source>
</evidence>
<comment type="caution">
    <text evidence="2">The sequence shown here is derived from an EMBL/GenBank/DDBJ whole genome shotgun (WGS) entry which is preliminary data.</text>
</comment>
<feature type="transmembrane region" description="Helical" evidence="1">
    <location>
        <begin position="44"/>
        <end position="62"/>
    </location>
</feature>
<name>A0A2T3WBG0_9DEIO</name>
<evidence type="ECO:0000313" key="3">
    <source>
        <dbReference type="Proteomes" id="UP000240317"/>
    </source>
</evidence>
<feature type="transmembrane region" description="Helical" evidence="1">
    <location>
        <begin position="314"/>
        <end position="338"/>
    </location>
</feature>
<dbReference type="Pfam" id="PF05987">
    <property type="entry name" value="DUF898"/>
    <property type="match status" value="1"/>
</dbReference>
<feature type="transmembrane region" description="Helical" evidence="1">
    <location>
        <begin position="90"/>
        <end position="109"/>
    </location>
</feature>
<keyword evidence="3" id="KW-1185">Reference proteome</keyword>
<keyword evidence="1" id="KW-0812">Transmembrane</keyword>
<gene>
    <name evidence="2" type="ORF">C8263_02410</name>
</gene>
<feature type="transmembrane region" description="Helical" evidence="1">
    <location>
        <begin position="115"/>
        <end position="134"/>
    </location>
</feature>
<dbReference type="OrthoDB" id="9765721at2"/>
<dbReference type="AlphaFoldDB" id="A0A2T3WBG0"/>